<comment type="caution">
    <text evidence="4">The sequence shown here is derived from an EMBL/GenBank/DDBJ whole genome shotgun (WGS) entry which is preliminary data.</text>
</comment>
<dbReference type="Gene3D" id="1.20.58.2010">
    <property type="entry name" value="PRONE domain, subdomain 1"/>
    <property type="match status" value="1"/>
</dbReference>
<dbReference type="PANTHER" id="PTHR33101">
    <property type="entry name" value="ROP GUANINE NUCLEOTIDE EXCHANGE FACTOR 1"/>
    <property type="match status" value="1"/>
</dbReference>
<evidence type="ECO:0000313" key="4">
    <source>
        <dbReference type="EMBL" id="KAK1370681.1"/>
    </source>
</evidence>
<keyword evidence="1 2" id="KW-0344">Guanine-nucleotide releasing factor</keyword>
<dbReference type="Proteomes" id="UP001237642">
    <property type="component" value="Unassembled WGS sequence"/>
</dbReference>
<accession>A0AAD8MEQ0</accession>
<sequence>MVTRPRMDLYVNLPALKKLDGMLLSILDGFRDTEFQYVDRGGILVNGNDQNESHPCSPFSRRCSVRLEEKWWLPFPKAAVAINTCVLSEMEIPDVYLESLPKSAKACLGETIYQYLTADQFSPECLLEYLEMSSEYTTLEIANRIEASVHIWRHKYFRRHLSRAKSGRSWGGKVKGLVSDRRKNKFLHQRAETLLRNLKLQFPGLPQTALDIQKIQYNKPYLVSAQGTRADFIGPFFPSAVHSSVMYKFLNNMTFSPFKYGPMYSFATQPV</sequence>
<dbReference type="InterPro" id="IPR005512">
    <property type="entry name" value="PRONE_dom"/>
</dbReference>
<dbReference type="Gene3D" id="1.20.58.1310">
    <property type="entry name" value="PRONE domain, subdomain 2"/>
    <property type="match status" value="1"/>
</dbReference>
<reference evidence="4" key="1">
    <citation type="submission" date="2023-02" db="EMBL/GenBank/DDBJ databases">
        <title>Genome of toxic invasive species Heracleum sosnowskyi carries increased number of genes despite the absence of recent whole-genome duplications.</title>
        <authorList>
            <person name="Schelkunov M."/>
            <person name="Shtratnikova V."/>
            <person name="Makarenko M."/>
            <person name="Klepikova A."/>
            <person name="Omelchenko D."/>
            <person name="Novikova G."/>
            <person name="Obukhova E."/>
            <person name="Bogdanov V."/>
            <person name="Penin A."/>
            <person name="Logacheva M."/>
        </authorList>
    </citation>
    <scope>NUCLEOTIDE SEQUENCE</scope>
    <source>
        <strain evidence="4">Hsosn_3</strain>
        <tissue evidence="4">Leaf</tissue>
    </source>
</reference>
<protein>
    <submittedName>
        <fullName evidence="4">Rop guanine nucleotide exchange factor 1</fullName>
    </submittedName>
</protein>
<gene>
    <name evidence="4" type="ORF">POM88_036773</name>
</gene>
<evidence type="ECO:0000313" key="5">
    <source>
        <dbReference type="Proteomes" id="UP001237642"/>
    </source>
</evidence>
<keyword evidence="5" id="KW-1185">Reference proteome</keyword>
<evidence type="ECO:0000259" key="3">
    <source>
        <dbReference type="PROSITE" id="PS51334"/>
    </source>
</evidence>
<dbReference type="InterPro" id="IPR038937">
    <property type="entry name" value="RopGEF"/>
</dbReference>
<dbReference type="GO" id="GO:0005085">
    <property type="term" value="F:guanyl-nucleotide exchange factor activity"/>
    <property type="evidence" value="ECO:0007669"/>
    <property type="project" value="UniProtKB-UniRule"/>
</dbReference>
<dbReference type="PROSITE" id="PS51334">
    <property type="entry name" value="PRONE"/>
    <property type="match status" value="1"/>
</dbReference>
<dbReference type="PANTHER" id="PTHR33101:SF50">
    <property type="entry name" value="ROP GUANINE NUCLEOTIDE EXCHANGE FACTOR 1-LIKE"/>
    <property type="match status" value="1"/>
</dbReference>
<feature type="domain" description="PRONE" evidence="3">
    <location>
        <begin position="1"/>
        <end position="271"/>
    </location>
</feature>
<dbReference type="Pfam" id="PF03759">
    <property type="entry name" value="PRONE"/>
    <property type="match status" value="1"/>
</dbReference>
<dbReference type="AlphaFoldDB" id="A0AAD8MEQ0"/>
<dbReference type="EMBL" id="JAUIZM010000008">
    <property type="protein sequence ID" value="KAK1370681.1"/>
    <property type="molecule type" value="Genomic_DNA"/>
</dbReference>
<organism evidence="4 5">
    <name type="scientific">Heracleum sosnowskyi</name>
    <dbReference type="NCBI Taxonomy" id="360622"/>
    <lineage>
        <taxon>Eukaryota</taxon>
        <taxon>Viridiplantae</taxon>
        <taxon>Streptophyta</taxon>
        <taxon>Embryophyta</taxon>
        <taxon>Tracheophyta</taxon>
        <taxon>Spermatophyta</taxon>
        <taxon>Magnoliopsida</taxon>
        <taxon>eudicotyledons</taxon>
        <taxon>Gunneridae</taxon>
        <taxon>Pentapetalae</taxon>
        <taxon>asterids</taxon>
        <taxon>campanulids</taxon>
        <taxon>Apiales</taxon>
        <taxon>Apiaceae</taxon>
        <taxon>Apioideae</taxon>
        <taxon>apioid superclade</taxon>
        <taxon>Tordylieae</taxon>
        <taxon>Tordyliinae</taxon>
        <taxon>Heracleum</taxon>
    </lineage>
</organism>
<reference evidence="4" key="2">
    <citation type="submission" date="2023-05" db="EMBL/GenBank/DDBJ databases">
        <authorList>
            <person name="Schelkunov M.I."/>
        </authorList>
    </citation>
    <scope>NUCLEOTIDE SEQUENCE</scope>
    <source>
        <strain evidence="4">Hsosn_3</strain>
        <tissue evidence="4">Leaf</tissue>
    </source>
</reference>
<evidence type="ECO:0000256" key="2">
    <source>
        <dbReference type="PROSITE-ProRule" id="PRU00663"/>
    </source>
</evidence>
<name>A0AAD8MEQ0_9APIA</name>
<proteinExistence type="predicted"/>
<evidence type="ECO:0000256" key="1">
    <source>
        <dbReference type="ARBA" id="ARBA00022658"/>
    </source>
</evidence>